<evidence type="ECO:0000313" key="7">
    <source>
        <dbReference type="Proteomes" id="UP000472262"/>
    </source>
</evidence>
<keyword evidence="3" id="KW-0808">Transferase</keyword>
<evidence type="ECO:0000256" key="1">
    <source>
        <dbReference type="ARBA" id="ARBA00004496"/>
    </source>
</evidence>
<gene>
    <name evidence="6" type="primary">LOC107580032</name>
</gene>
<dbReference type="GO" id="GO:0016787">
    <property type="term" value="F:hydrolase activity"/>
    <property type="evidence" value="ECO:0007669"/>
    <property type="project" value="TreeGrafter"/>
</dbReference>
<keyword evidence="4" id="KW-0012">Acyltransferase</keyword>
<dbReference type="InParanoid" id="A0A672K7H5"/>
<evidence type="ECO:0000256" key="3">
    <source>
        <dbReference type="ARBA" id="ARBA00022679"/>
    </source>
</evidence>
<accession>A0A672K7H5</accession>
<dbReference type="Gene3D" id="3.40.50.1820">
    <property type="entry name" value="alpha/beta hydrolase"/>
    <property type="match status" value="1"/>
</dbReference>
<dbReference type="PANTHER" id="PTHR46197">
    <property type="entry name" value="PROTEIN ABHD14B-LIKE"/>
    <property type="match status" value="1"/>
</dbReference>
<feature type="transmembrane region" description="Helical" evidence="5">
    <location>
        <begin position="31"/>
        <end position="50"/>
    </location>
</feature>
<proteinExistence type="predicted"/>
<dbReference type="GO" id="GO:0045944">
    <property type="term" value="P:positive regulation of transcription by RNA polymerase II"/>
    <property type="evidence" value="ECO:0007669"/>
    <property type="project" value="TreeGrafter"/>
</dbReference>
<evidence type="ECO:0000256" key="4">
    <source>
        <dbReference type="ARBA" id="ARBA00023315"/>
    </source>
</evidence>
<protein>
    <submittedName>
        <fullName evidence="6">Protein ABHD14B-like</fullName>
    </submittedName>
</protein>
<evidence type="ECO:0000256" key="5">
    <source>
        <dbReference type="SAM" id="Phobius"/>
    </source>
</evidence>
<evidence type="ECO:0000256" key="2">
    <source>
        <dbReference type="ARBA" id="ARBA00022490"/>
    </source>
</evidence>
<dbReference type="SUPFAM" id="SSF53474">
    <property type="entry name" value="alpha/beta-Hydrolases"/>
    <property type="match status" value="1"/>
</dbReference>
<reference evidence="6" key="2">
    <citation type="submission" date="2025-09" db="UniProtKB">
        <authorList>
            <consortium name="Ensembl"/>
        </authorList>
    </citation>
    <scope>IDENTIFICATION</scope>
</reference>
<dbReference type="AlphaFoldDB" id="A0A672K7H5"/>
<keyword evidence="7" id="KW-1185">Reference proteome</keyword>
<dbReference type="PANTHER" id="PTHR46197:SF2">
    <property type="entry name" value="PROTEIN-LYSINE DEACYLASE ABHD14B-RELATED"/>
    <property type="match status" value="1"/>
</dbReference>
<dbReference type="Proteomes" id="UP000472262">
    <property type="component" value="Unassembled WGS sequence"/>
</dbReference>
<dbReference type="InterPro" id="IPR029058">
    <property type="entry name" value="AB_hydrolase_fold"/>
</dbReference>
<sequence length="245" mass="27670">MYITIFIKNISYIYIYIFKYNAFKKLKIYSIYIYTYIYRIYKILYIFSFLKVYKNLLLYRSVSATITNILCSGKNCHKFAILKPVYFNTRTDFCLNPLICVVAPSGLGHSKAAPAPAPVGQPAPGVFLRQVCEALQTGPVVIISPSLSGMYSLPFLFQHAEQVKAYIPVAPICTEKFTAEQYSSVQTPALIVYGDQDIQLGEASLSNLRHLPNHKVVVMKGAGHPCYLDDPETWHKAVLDFLQSL</sequence>
<reference evidence="6" key="1">
    <citation type="submission" date="2025-08" db="UniProtKB">
        <authorList>
            <consortium name="Ensembl"/>
        </authorList>
    </citation>
    <scope>IDENTIFICATION</scope>
</reference>
<keyword evidence="5" id="KW-1133">Transmembrane helix</keyword>
<dbReference type="GO" id="GO:0005737">
    <property type="term" value="C:cytoplasm"/>
    <property type="evidence" value="ECO:0007669"/>
    <property type="project" value="UniProtKB-SubCell"/>
</dbReference>
<keyword evidence="2" id="KW-0963">Cytoplasm</keyword>
<name>A0A672K7H5_SINGR</name>
<keyword evidence="5" id="KW-0812">Transmembrane</keyword>
<dbReference type="Ensembl" id="ENSSGRT00000005510.1">
    <property type="protein sequence ID" value="ENSSGRP00000005092.1"/>
    <property type="gene ID" value="ENSSGRG00000003252.1"/>
</dbReference>
<comment type="subcellular location">
    <subcellularLocation>
        <location evidence="1">Cytoplasm</location>
    </subcellularLocation>
</comment>
<keyword evidence="5" id="KW-0472">Membrane</keyword>
<evidence type="ECO:0000313" key="6">
    <source>
        <dbReference type="Ensembl" id="ENSSGRP00000005092.1"/>
    </source>
</evidence>
<organism evidence="6 7">
    <name type="scientific">Sinocyclocheilus grahami</name>
    <name type="common">Dianchi golden-line fish</name>
    <name type="synonym">Barbus grahami</name>
    <dbReference type="NCBI Taxonomy" id="75366"/>
    <lineage>
        <taxon>Eukaryota</taxon>
        <taxon>Metazoa</taxon>
        <taxon>Chordata</taxon>
        <taxon>Craniata</taxon>
        <taxon>Vertebrata</taxon>
        <taxon>Euteleostomi</taxon>
        <taxon>Actinopterygii</taxon>
        <taxon>Neopterygii</taxon>
        <taxon>Teleostei</taxon>
        <taxon>Ostariophysi</taxon>
        <taxon>Cypriniformes</taxon>
        <taxon>Cyprinidae</taxon>
        <taxon>Cyprininae</taxon>
        <taxon>Sinocyclocheilus</taxon>
    </lineage>
</organism>
<dbReference type="GO" id="GO:0016746">
    <property type="term" value="F:acyltransferase activity"/>
    <property type="evidence" value="ECO:0007669"/>
    <property type="project" value="UniProtKB-KW"/>
</dbReference>